<keyword evidence="2" id="KW-0614">Plasmid</keyword>
<accession>A0A7R6TNY6</accession>
<dbReference type="Proteomes" id="UP000463961">
    <property type="component" value="Plasmid pICHIAU1"/>
</dbReference>
<name>A0A7R6TNY6_9RHOO</name>
<organism evidence="2 3">
    <name type="scientific">Fluviibacter phosphoraccumulans</name>
    <dbReference type="NCBI Taxonomy" id="1751046"/>
    <lineage>
        <taxon>Bacteria</taxon>
        <taxon>Pseudomonadati</taxon>
        <taxon>Pseudomonadota</taxon>
        <taxon>Betaproteobacteria</taxon>
        <taxon>Rhodocyclales</taxon>
        <taxon>Fluviibacteraceae</taxon>
        <taxon>Fluviibacter</taxon>
    </lineage>
</organism>
<evidence type="ECO:0000313" key="3">
    <source>
        <dbReference type="Proteomes" id="UP000463961"/>
    </source>
</evidence>
<evidence type="ECO:0000313" key="2">
    <source>
        <dbReference type="EMBL" id="BBU70072.1"/>
    </source>
</evidence>
<proteinExistence type="predicted"/>
<reference evidence="3" key="1">
    <citation type="submission" date="2020-01" db="EMBL/GenBank/DDBJ databases">
        <title>Phosphoaccumulans saitamaens gen. nov., sp. nov., a polyphosphate accumulating bacterium isolated from surface river water.</title>
        <authorList>
            <person name="Watanabe K."/>
            <person name="Suda W."/>
        </authorList>
    </citation>
    <scope>NUCLEOTIDE SEQUENCE [LARGE SCALE GENOMIC DNA]</scope>
    <source>
        <strain evidence="3">ICHIAU1</strain>
        <plasmid evidence="3">pichiau1 dna</plasmid>
    </source>
</reference>
<dbReference type="EMBL" id="AP022346">
    <property type="protein sequence ID" value="BBU70072.1"/>
    <property type="molecule type" value="Genomic_DNA"/>
</dbReference>
<geneLocation type="plasmid" evidence="3">
    <name>pichiau1 dna</name>
</geneLocation>
<protein>
    <submittedName>
        <fullName evidence="2">Uncharacterized protein</fullName>
    </submittedName>
</protein>
<feature type="region of interest" description="Disordered" evidence="1">
    <location>
        <begin position="1"/>
        <end position="30"/>
    </location>
</feature>
<dbReference type="AlphaFoldDB" id="A0A7R6TNY6"/>
<evidence type="ECO:0000256" key="1">
    <source>
        <dbReference type="SAM" id="MobiDB-lite"/>
    </source>
</evidence>
<gene>
    <name evidence="2" type="ORF">ICHIAU1_P090</name>
</gene>
<sequence>MPNGTFPPGIPQIKAPKGGEKNPRAIPRPARLENLTDFWPINGN</sequence>
<keyword evidence="3" id="KW-1185">Reference proteome</keyword>